<protein>
    <submittedName>
        <fullName evidence="1">Uncharacterized protein</fullName>
    </submittedName>
</protein>
<name>A0ACB1AVX4_MELEN</name>
<organism evidence="1 2">
    <name type="scientific">Meloidogyne enterolobii</name>
    <name type="common">Root-knot nematode worm</name>
    <name type="synonym">Meloidogyne mayaguensis</name>
    <dbReference type="NCBI Taxonomy" id="390850"/>
    <lineage>
        <taxon>Eukaryota</taxon>
        <taxon>Metazoa</taxon>
        <taxon>Ecdysozoa</taxon>
        <taxon>Nematoda</taxon>
        <taxon>Chromadorea</taxon>
        <taxon>Rhabditida</taxon>
        <taxon>Tylenchina</taxon>
        <taxon>Tylenchomorpha</taxon>
        <taxon>Tylenchoidea</taxon>
        <taxon>Meloidogynidae</taxon>
        <taxon>Meloidogyninae</taxon>
        <taxon>Meloidogyne</taxon>
    </lineage>
</organism>
<gene>
    <name evidence="1" type="ORF">MENTE1834_LOCUS43519</name>
</gene>
<comment type="caution">
    <text evidence="1">The sequence shown here is derived from an EMBL/GenBank/DDBJ whole genome shotgun (WGS) entry which is preliminary data.</text>
</comment>
<dbReference type="Proteomes" id="UP001497535">
    <property type="component" value="Unassembled WGS sequence"/>
</dbReference>
<dbReference type="EMBL" id="CAVMJV010000122">
    <property type="protein sequence ID" value="CAK5106657.1"/>
    <property type="molecule type" value="Genomic_DNA"/>
</dbReference>
<reference evidence="1" key="1">
    <citation type="submission" date="2023-11" db="EMBL/GenBank/DDBJ databases">
        <authorList>
            <person name="Poullet M."/>
        </authorList>
    </citation>
    <scope>NUCLEOTIDE SEQUENCE</scope>
    <source>
        <strain evidence="1">E1834</strain>
    </source>
</reference>
<keyword evidence="2" id="KW-1185">Reference proteome</keyword>
<accession>A0ACB1AVX4</accession>
<sequence length="99" mass="10887">MLISVGGYIINIAAYQAIYILIINYAFDPILLWQLGFIPGILLNIGAASNAIVLYFTSSEYRKAFKKSMTNLAKFCGFEVSVTKVSPMLPTGLQKKTTS</sequence>
<evidence type="ECO:0000313" key="1">
    <source>
        <dbReference type="EMBL" id="CAK5106657.1"/>
    </source>
</evidence>
<evidence type="ECO:0000313" key="2">
    <source>
        <dbReference type="Proteomes" id="UP001497535"/>
    </source>
</evidence>
<proteinExistence type="predicted"/>